<comment type="cofactor">
    <cofactor evidence="8">
        <name>Fe(2+)</name>
        <dbReference type="ChEBI" id="CHEBI:29033"/>
    </cofactor>
    <text evidence="8">Binds 1 Fe(2+) ion per subunit.</text>
</comment>
<feature type="binding site" evidence="8">
    <location>
        <position position="336"/>
    </location>
    <ligand>
        <name>Fe cation</name>
        <dbReference type="ChEBI" id="CHEBI:24875"/>
        <note>catalytic</note>
    </ligand>
</feature>
<dbReference type="PANTHER" id="PTHR10543:SF89">
    <property type="entry name" value="CAROTENOID 9,10(9',10')-CLEAVAGE DIOXYGENASE 1"/>
    <property type="match status" value="1"/>
</dbReference>
<dbReference type="AlphaFoldDB" id="A0A8S0RNM3"/>
<dbReference type="OrthoDB" id="1069523at2759"/>
<evidence type="ECO:0000256" key="7">
    <source>
        <dbReference type="ARBA" id="ARBA00048709"/>
    </source>
</evidence>
<sequence>MGLQGEDAEHGVVAVKPQPSKGLTSKAIDWLEWLFVKLMHDSKQPLHYLSGNFASVEETPPHKDLPVIGHLPECLNGEFVRVGPNHKFTPIAGCHWFDGDGMIHGMHIKDGKATYVSRYVKTSRFKQEEFFGRAMFMKIGDLKGVFGLLMVNMQMLREKLNVLDMSYGNGTANTALVYHHGKLLALSEADKPYAIKVLEDGDLQTIGLLDYDKRLAHSFTAHPKVDPFTGEMFTFGYSHTPPYVTYRVISKDGAMNDPVPITVSGPIMMHDFAITENYAIFMDLPLYFKPKEMVKDKKFIFSFDATQKARFGILPRYAKNELLIKWFELPNCFIFHNANAWEEGDEVVLITCRIENPDLDMVNGAVKEKLENLKNELYEMRFNLKNGLASQKKLSVSAVDFPRVNESYTTRKQRYVYGTTLDKIAKVTGIIKFDLHAEPETGKENLEVGGNVKGIFDLGPGRFGSEAVFVPRHPGTTSEEDDGYLIFFVHDENTGKSAVSIIDAKTMSPDPVAIVELPKRVPYGFHALFVTEDQLQEQAKL</sequence>
<name>A0A8S0RNM3_OLEEU</name>
<dbReference type="GO" id="GO:0046872">
    <property type="term" value="F:metal ion binding"/>
    <property type="evidence" value="ECO:0007669"/>
    <property type="project" value="UniProtKB-KW"/>
</dbReference>
<accession>A0A8S0RNM3</accession>
<keyword evidence="10" id="KW-1185">Reference proteome</keyword>
<evidence type="ECO:0000313" key="9">
    <source>
        <dbReference type="EMBL" id="CAA2981495.1"/>
    </source>
</evidence>
<dbReference type="EMBL" id="CACTIH010003674">
    <property type="protein sequence ID" value="CAA2981495.1"/>
    <property type="molecule type" value="Genomic_DNA"/>
</dbReference>
<evidence type="ECO:0000256" key="8">
    <source>
        <dbReference type="PIRSR" id="PIRSR604294-1"/>
    </source>
</evidence>
<dbReference type="EC" id="1.14.99.n4" evidence="6"/>
<feature type="binding site" evidence="8">
    <location>
        <position position="270"/>
    </location>
    <ligand>
        <name>Fe cation</name>
        <dbReference type="ChEBI" id="CHEBI:24875"/>
        <note>catalytic</note>
    </ligand>
</feature>
<gene>
    <name evidence="9" type="ORF">OLEA9_A094741</name>
</gene>
<evidence type="ECO:0000256" key="2">
    <source>
        <dbReference type="ARBA" id="ARBA00022723"/>
    </source>
</evidence>
<protein>
    <recommendedName>
        <fullName evidence="6">carotenoid 9,10-dioxygenase</fullName>
        <ecNumber evidence="6">1.14.99.n4</ecNumber>
    </recommendedName>
</protein>
<dbReference type="PANTHER" id="PTHR10543">
    <property type="entry name" value="BETA-CAROTENE DIOXYGENASE"/>
    <property type="match status" value="1"/>
</dbReference>
<keyword evidence="5 8" id="KW-0408">Iron</keyword>
<feature type="binding site" evidence="8">
    <location>
        <position position="222"/>
    </location>
    <ligand>
        <name>Fe cation</name>
        <dbReference type="ChEBI" id="CHEBI:24875"/>
        <note>catalytic</note>
    </ligand>
</feature>
<reference evidence="9 10" key="1">
    <citation type="submission" date="2019-12" db="EMBL/GenBank/DDBJ databases">
        <authorList>
            <person name="Alioto T."/>
            <person name="Alioto T."/>
            <person name="Gomez Garrido J."/>
        </authorList>
    </citation>
    <scope>NUCLEOTIDE SEQUENCE [LARGE SCALE GENOMIC DNA]</scope>
</reference>
<evidence type="ECO:0000256" key="6">
    <source>
        <dbReference type="ARBA" id="ARBA00039084"/>
    </source>
</evidence>
<organism evidence="9 10">
    <name type="scientific">Olea europaea subsp. europaea</name>
    <dbReference type="NCBI Taxonomy" id="158383"/>
    <lineage>
        <taxon>Eukaryota</taxon>
        <taxon>Viridiplantae</taxon>
        <taxon>Streptophyta</taxon>
        <taxon>Embryophyta</taxon>
        <taxon>Tracheophyta</taxon>
        <taxon>Spermatophyta</taxon>
        <taxon>Magnoliopsida</taxon>
        <taxon>eudicotyledons</taxon>
        <taxon>Gunneridae</taxon>
        <taxon>Pentapetalae</taxon>
        <taxon>asterids</taxon>
        <taxon>lamiids</taxon>
        <taxon>Lamiales</taxon>
        <taxon>Oleaceae</taxon>
        <taxon>Oleeae</taxon>
        <taxon>Olea</taxon>
    </lineage>
</organism>
<feature type="binding site" evidence="8">
    <location>
        <position position="526"/>
    </location>
    <ligand>
        <name>Fe cation</name>
        <dbReference type="ChEBI" id="CHEBI:24875"/>
        <note>catalytic</note>
    </ligand>
</feature>
<evidence type="ECO:0000256" key="1">
    <source>
        <dbReference type="ARBA" id="ARBA00006787"/>
    </source>
</evidence>
<comment type="similarity">
    <text evidence="1">Belongs to the carotenoid oxygenase family.</text>
</comment>
<dbReference type="Proteomes" id="UP000594638">
    <property type="component" value="Unassembled WGS sequence"/>
</dbReference>
<comment type="caution">
    <text evidence="9">The sequence shown here is derived from an EMBL/GenBank/DDBJ whole genome shotgun (WGS) entry which is preliminary data.</text>
</comment>
<dbReference type="GO" id="GO:0010436">
    <property type="term" value="F:carotenoid dioxygenase activity"/>
    <property type="evidence" value="ECO:0007669"/>
    <property type="project" value="TreeGrafter"/>
</dbReference>
<dbReference type="InterPro" id="IPR004294">
    <property type="entry name" value="Carotenoid_Oase"/>
</dbReference>
<keyword evidence="2 8" id="KW-0479">Metal-binding</keyword>
<evidence type="ECO:0000313" key="10">
    <source>
        <dbReference type="Proteomes" id="UP000594638"/>
    </source>
</evidence>
<proteinExistence type="inferred from homology"/>
<evidence type="ECO:0000256" key="5">
    <source>
        <dbReference type="ARBA" id="ARBA00023004"/>
    </source>
</evidence>
<dbReference type="GO" id="GO:0016121">
    <property type="term" value="P:carotene catabolic process"/>
    <property type="evidence" value="ECO:0007669"/>
    <property type="project" value="TreeGrafter"/>
</dbReference>
<evidence type="ECO:0000256" key="4">
    <source>
        <dbReference type="ARBA" id="ARBA00023002"/>
    </source>
</evidence>
<keyword evidence="4" id="KW-0560">Oxidoreductase</keyword>
<dbReference type="Pfam" id="PF03055">
    <property type="entry name" value="RPE65"/>
    <property type="match status" value="1"/>
</dbReference>
<evidence type="ECO:0000256" key="3">
    <source>
        <dbReference type="ARBA" id="ARBA00022964"/>
    </source>
</evidence>
<comment type="catalytic activity">
    <reaction evidence="7">
        <text>all-trans-zeaxanthin + 2 O2 = 4,9-dimethyldodeca-2,4,6,8,10-pentaenedial + 2 (3R)-hydroxy-beta-ionone</text>
        <dbReference type="Rhea" id="RHEA:26393"/>
        <dbReference type="ChEBI" id="CHEBI:15379"/>
        <dbReference type="ChEBI" id="CHEBI:27547"/>
        <dbReference type="ChEBI" id="CHEBI:53171"/>
        <dbReference type="ChEBI" id="CHEBI:53173"/>
        <dbReference type="EC" id="1.14.99.n4"/>
    </reaction>
</comment>
<dbReference type="GO" id="GO:0009570">
    <property type="term" value="C:chloroplast stroma"/>
    <property type="evidence" value="ECO:0007669"/>
    <property type="project" value="TreeGrafter"/>
</dbReference>
<keyword evidence="3 9" id="KW-0223">Dioxygenase</keyword>
<dbReference type="Gramene" id="OE9A094741T3">
    <property type="protein sequence ID" value="OE9A094741C3"/>
    <property type="gene ID" value="OE9A094741"/>
</dbReference>